<keyword evidence="2" id="KW-1185">Reference proteome</keyword>
<dbReference type="Proteomes" id="UP001632038">
    <property type="component" value="Unassembled WGS sequence"/>
</dbReference>
<proteinExistence type="predicted"/>
<organism evidence="1 2">
    <name type="scientific">Castilleja foliolosa</name>
    <dbReference type="NCBI Taxonomy" id="1961234"/>
    <lineage>
        <taxon>Eukaryota</taxon>
        <taxon>Viridiplantae</taxon>
        <taxon>Streptophyta</taxon>
        <taxon>Embryophyta</taxon>
        <taxon>Tracheophyta</taxon>
        <taxon>Spermatophyta</taxon>
        <taxon>Magnoliopsida</taxon>
        <taxon>eudicotyledons</taxon>
        <taxon>Gunneridae</taxon>
        <taxon>Pentapetalae</taxon>
        <taxon>asterids</taxon>
        <taxon>lamiids</taxon>
        <taxon>Lamiales</taxon>
        <taxon>Orobanchaceae</taxon>
        <taxon>Pedicularideae</taxon>
        <taxon>Castillejinae</taxon>
        <taxon>Castilleja</taxon>
    </lineage>
</organism>
<reference evidence="2" key="1">
    <citation type="journal article" date="2024" name="IScience">
        <title>Strigolactones Initiate the Formation of Haustorium-like Structures in Castilleja.</title>
        <authorList>
            <person name="Buerger M."/>
            <person name="Peterson D."/>
            <person name="Chory J."/>
        </authorList>
    </citation>
    <scope>NUCLEOTIDE SEQUENCE [LARGE SCALE GENOMIC DNA]</scope>
</reference>
<accession>A0ABD3EBU2</accession>
<evidence type="ECO:0000313" key="2">
    <source>
        <dbReference type="Proteomes" id="UP001632038"/>
    </source>
</evidence>
<dbReference type="AlphaFoldDB" id="A0ABD3EBU2"/>
<gene>
    <name evidence="1" type="ORF">CASFOL_006993</name>
</gene>
<name>A0ABD3EBU2_9LAMI</name>
<comment type="caution">
    <text evidence="1">The sequence shown here is derived from an EMBL/GenBank/DDBJ whole genome shotgun (WGS) entry which is preliminary data.</text>
</comment>
<sequence>MLSNSNLFLVSVEMPVAAYINDLSGLCLRFHGADSTATSSLSITRCPSTSRAVNKDRLPNPA</sequence>
<protein>
    <submittedName>
        <fullName evidence="1">Uncharacterized protein</fullName>
    </submittedName>
</protein>
<evidence type="ECO:0000313" key="1">
    <source>
        <dbReference type="EMBL" id="KAL3650590.1"/>
    </source>
</evidence>
<dbReference type="EMBL" id="JAVIJP010000007">
    <property type="protein sequence ID" value="KAL3650590.1"/>
    <property type="molecule type" value="Genomic_DNA"/>
</dbReference>